<dbReference type="PANTHER" id="PTHR47706:SF9">
    <property type="entry name" value="NMRA-LIKE DOMAIN-CONTAINING PROTEIN-RELATED"/>
    <property type="match status" value="1"/>
</dbReference>
<dbReference type="Proteomes" id="UP000249829">
    <property type="component" value="Unassembled WGS sequence"/>
</dbReference>
<evidence type="ECO:0000259" key="3">
    <source>
        <dbReference type="Pfam" id="PF05368"/>
    </source>
</evidence>
<dbReference type="STRING" id="1450538.A0A2V5GZT1"/>
<dbReference type="InterPro" id="IPR008030">
    <property type="entry name" value="NmrA-like"/>
</dbReference>
<accession>A0A2V5GZT1</accession>
<proteinExistence type="predicted"/>
<evidence type="ECO:0000256" key="1">
    <source>
        <dbReference type="ARBA" id="ARBA00022857"/>
    </source>
</evidence>
<feature type="domain" description="NmrA-like" evidence="3">
    <location>
        <begin position="6"/>
        <end position="246"/>
    </location>
</feature>
<evidence type="ECO:0000313" key="5">
    <source>
        <dbReference type="Proteomes" id="UP000249829"/>
    </source>
</evidence>
<evidence type="ECO:0000313" key="4">
    <source>
        <dbReference type="EMBL" id="PYI17055.1"/>
    </source>
</evidence>
<name>A0A2V5GZT1_ASPV1</name>
<gene>
    <name evidence="4" type="ORF">BO99DRAFT_338758</name>
</gene>
<dbReference type="EMBL" id="KZ825161">
    <property type="protein sequence ID" value="PYI17055.1"/>
    <property type="molecule type" value="Genomic_DNA"/>
</dbReference>
<dbReference type="Gene3D" id="3.90.25.10">
    <property type="entry name" value="UDP-galactose 4-epimerase, domain 1"/>
    <property type="match status" value="1"/>
</dbReference>
<dbReference type="OMA" id="MIWEDEP"/>
<keyword evidence="2" id="KW-0560">Oxidoreductase</keyword>
<dbReference type="PANTHER" id="PTHR47706">
    <property type="entry name" value="NMRA-LIKE FAMILY PROTEIN"/>
    <property type="match status" value="1"/>
</dbReference>
<keyword evidence="1" id="KW-0521">NADP</keyword>
<organism evidence="4 5">
    <name type="scientific">Aspergillus violaceofuscus (strain CBS 115571)</name>
    <dbReference type="NCBI Taxonomy" id="1450538"/>
    <lineage>
        <taxon>Eukaryota</taxon>
        <taxon>Fungi</taxon>
        <taxon>Dikarya</taxon>
        <taxon>Ascomycota</taxon>
        <taxon>Pezizomycotina</taxon>
        <taxon>Eurotiomycetes</taxon>
        <taxon>Eurotiomycetidae</taxon>
        <taxon>Eurotiales</taxon>
        <taxon>Aspergillaceae</taxon>
        <taxon>Aspergillus</taxon>
    </lineage>
</organism>
<protein>
    <submittedName>
        <fullName evidence="4">NAD(P)-binding protein</fullName>
    </submittedName>
</protein>
<evidence type="ECO:0000256" key="2">
    <source>
        <dbReference type="ARBA" id="ARBA00023002"/>
    </source>
</evidence>
<dbReference type="GO" id="GO:0016491">
    <property type="term" value="F:oxidoreductase activity"/>
    <property type="evidence" value="ECO:0007669"/>
    <property type="project" value="UniProtKB-KW"/>
</dbReference>
<dbReference type="SUPFAM" id="SSF51735">
    <property type="entry name" value="NAD(P)-binding Rossmann-fold domains"/>
    <property type="match status" value="1"/>
</dbReference>
<sequence length="330" mass="36294">MSTTIRVAIVGASGKTGQSIVNALLSSSTPKFEITALTRPQSLHKPTNLALQARGVNIVPADLRGPAAPLIDLLQGIDVVISAIHFDALADEIPLADAAKAAGVQRFVQSALMIVIPPRGVVDFREKKEENLHHIQKLRLPYTYIDAGWWHQLTLPRLPSGRVDHLLPRPPAAHPSLPLGLDGNVPTALADLRDVGRYVARIIADPRTVNKRVHVYNEVYTLNRVYEVVERVSGERLGRRFVSEAQARAAVDDARTQLSLTPGDPTALLAHVAAQLFYSWAIRGDNTPEYARYLGYVSGKDLCPDFEYVSFEEYVTEAIRGEGKGVYQDR</sequence>
<dbReference type="Pfam" id="PF05368">
    <property type="entry name" value="NmrA"/>
    <property type="match status" value="1"/>
</dbReference>
<dbReference type="InterPro" id="IPR036291">
    <property type="entry name" value="NAD(P)-bd_dom_sf"/>
</dbReference>
<keyword evidence="5" id="KW-1185">Reference proteome</keyword>
<dbReference type="InterPro" id="IPR051609">
    <property type="entry name" value="NmrA/Isoflavone_reductase-like"/>
</dbReference>
<dbReference type="AlphaFoldDB" id="A0A2V5GZT1"/>
<dbReference type="Gene3D" id="3.40.50.720">
    <property type="entry name" value="NAD(P)-binding Rossmann-like Domain"/>
    <property type="match status" value="1"/>
</dbReference>
<reference evidence="4 5" key="1">
    <citation type="submission" date="2018-02" db="EMBL/GenBank/DDBJ databases">
        <title>The genomes of Aspergillus section Nigri reveals drivers in fungal speciation.</title>
        <authorList>
            <consortium name="DOE Joint Genome Institute"/>
            <person name="Vesth T.C."/>
            <person name="Nybo J."/>
            <person name="Theobald S."/>
            <person name="Brandl J."/>
            <person name="Frisvad J.C."/>
            <person name="Nielsen K.F."/>
            <person name="Lyhne E.K."/>
            <person name="Kogle M.E."/>
            <person name="Kuo A."/>
            <person name="Riley R."/>
            <person name="Clum A."/>
            <person name="Nolan M."/>
            <person name="Lipzen A."/>
            <person name="Salamov A."/>
            <person name="Henrissat B."/>
            <person name="Wiebenga A."/>
            <person name="De vries R.P."/>
            <person name="Grigoriev I.V."/>
            <person name="Mortensen U.H."/>
            <person name="Andersen M.R."/>
            <person name="Baker S.E."/>
        </authorList>
    </citation>
    <scope>NUCLEOTIDE SEQUENCE [LARGE SCALE GENOMIC DNA]</scope>
    <source>
        <strain evidence="4 5">CBS 115571</strain>
    </source>
</reference>